<name>A0A6P6ANK1_DURZI</name>
<dbReference type="AlphaFoldDB" id="A0A6P6ANK1"/>
<feature type="compositionally biased region" description="Basic and acidic residues" evidence="1">
    <location>
        <begin position="34"/>
        <end position="93"/>
    </location>
</feature>
<dbReference type="Proteomes" id="UP000515121">
    <property type="component" value="Unplaced"/>
</dbReference>
<accession>A0A6P6ANK1</accession>
<organism evidence="2 3">
    <name type="scientific">Durio zibethinus</name>
    <name type="common">Durian</name>
    <dbReference type="NCBI Taxonomy" id="66656"/>
    <lineage>
        <taxon>Eukaryota</taxon>
        <taxon>Viridiplantae</taxon>
        <taxon>Streptophyta</taxon>
        <taxon>Embryophyta</taxon>
        <taxon>Tracheophyta</taxon>
        <taxon>Spermatophyta</taxon>
        <taxon>Magnoliopsida</taxon>
        <taxon>eudicotyledons</taxon>
        <taxon>Gunneridae</taxon>
        <taxon>Pentapetalae</taxon>
        <taxon>rosids</taxon>
        <taxon>malvids</taxon>
        <taxon>Malvales</taxon>
        <taxon>Malvaceae</taxon>
        <taxon>Helicteroideae</taxon>
        <taxon>Durio</taxon>
    </lineage>
</organism>
<keyword evidence="2" id="KW-1185">Reference proteome</keyword>
<evidence type="ECO:0000256" key="1">
    <source>
        <dbReference type="SAM" id="MobiDB-lite"/>
    </source>
</evidence>
<dbReference type="KEGG" id="dzi:111311336"/>
<evidence type="ECO:0000313" key="2">
    <source>
        <dbReference type="Proteomes" id="UP000515121"/>
    </source>
</evidence>
<feature type="compositionally biased region" description="Basic and acidic residues" evidence="1">
    <location>
        <begin position="134"/>
        <end position="143"/>
    </location>
</feature>
<dbReference type="OrthoDB" id="1699474at2759"/>
<proteinExistence type="predicted"/>
<feature type="region of interest" description="Disordered" evidence="1">
    <location>
        <begin position="34"/>
        <end position="161"/>
    </location>
</feature>
<protein>
    <submittedName>
        <fullName evidence="3">Cilia- and flagella-associated protein 251-like</fullName>
    </submittedName>
</protein>
<sequence length="279" mass="32374">MEESEKIIGKKKLPSIPSNYVTLLQLQERWIKEQERKRKEKEKEEPQQQEEKETKVEERVNDEVAGRGSREKGYFRRYDRDNGKRVAEKREEEGTAATFTVNKNEDAEKGKNGGELKNEKKKEKKQWKKKKKNKKEEKARVENQGEEVVGPAVNAPLPASVENNKGKEVVIGDEVHAPKQASVPIPRTDVRTVEIERKFRAMSMKGEIRKGDYGRHGLQKGNFKHFGGNREPNKTYYYYGKFERRREQNQRNEGMVWVKKEEVGDGHVGGIQSSRCSSK</sequence>
<evidence type="ECO:0000313" key="3">
    <source>
        <dbReference type="RefSeq" id="XP_022766446.1"/>
    </source>
</evidence>
<dbReference type="GeneID" id="111311336"/>
<gene>
    <name evidence="3" type="primary">LOC111311336</name>
</gene>
<dbReference type="RefSeq" id="XP_022766446.1">
    <property type="nucleotide sequence ID" value="XM_022910711.1"/>
</dbReference>
<reference evidence="3" key="1">
    <citation type="submission" date="2025-08" db="UniProtKB">
        <authorList>
            <consortium name="RefSeq"/>
        </authorList>
    </citation>
    <scope>IDENTIFICATION</scope>
    <source>
        <tissue evidence="3">Fruit stalk</tissue>
    </source>
</reference>
<feature type="compositionally biased region" description="Basic and acidic residues" evidence="1">
    <location>
        <begin position="103"/>
        <end position="121"/>
    </location>
</feature>
<feature type="compositionally biased region" description="Basic residues" evidence="1">
    <location>
        <begin position="122"/>
        <end position="133"/>
    </location>
</feature>